<evidence type="ECO:0000256" key="5">
    <source>
        <dbReference type="SAM" id="MobiDB-lite"/>
    </source>
</evidence>
<dbReference type="InterPro" id="IPR007583">
    <property type="entry name" value="GRASP55_65"/>
</dbReference>
<dbReference type="Gene3D" id="2.30.42.10">
    <property type="match status" value="2"/>
</dbReference>
<dbReference type="PANTHER" id="PTHR12893">
    <property type="entry name" value="GOLGI REASSEMBLY STACKING PROTEIN GRASP"/>
    <property type="match status" value="1"/>
</dbReference>
<dbReference type="AlphaFoldDB" id="A0A1B2JIK7"/>
<reference evidence="7 8" key="1">
    <citation type="submission" date="2016-02" db="EMBL/GenBank/DDBJ databases">
        <title>Comparative genomic and transcriptomic foundation for Pichia pastoris.</title>
        <authorList>
            <person name="Love K.R."/>
            <person name="Shah K.A."/>
            <person name="Whittaker C.A."/>
            <person name="Wu J."/>
            <person name="Bartlett M.C."/>
            <person name="Ma D."/>
            <person name="Leeson R.L."/>
            <person name="Priest M."/>
            <person name="Young S.K."/>
            <person name="Love J.C."/>
        </authorList>
    </citation>
    <scope>NUCLEOTIDE SEQUENCE [LARGE SCALE GENOMIC DNA]</scope>
    <source>
        <strain evidence="7 8">ATCC 28485</strain>
    </source>
</reference>
<name>A0A1B2JIK7_PICPA</name>
<dbReference type="OrthoDB" id="3318at2759"/>
<feature type="region of interest" description="Disordered" evidence="5">
    <location>
        <begin position="280"/>
        <end position="344"/>
    </location>
</feature>
<feature type="domain" description="PDZ GRASP-type" evidence="6">
    <location>
        <begin position="152"/>
        <end position="248"/>
    </location>
</feature>
<evidence type="ECO:0000256" key="2">
    <source>
        <dbReference type="ARBA" id="ARBA00022737"/>
    </source>
</evidence>
<evidence type="ECO:0000313" key="8">
    <source>
        <dbReference type="Proteomes" id="UP000094565"/>
    </source>
</evidence>
<evidence type="ECO:0000313" key="7">
    <source>
        <dbReference type="EMBL" id="ANZ77741.1"/>
    </source>
</evidence>
<feature type="compositionally biased region" description="Basic and acidic residues" evidence="5">
    <location>
        <begin position="281"/>
        <end position="300"/>
    </location>
</feature>
<protein>
    <submittedName>
        <fullName evidence="7">BA75_04437T0</fullName>
    </submittedName>
</protein>
<keyword evidence="3" id="KW-0333">Golgi apparatus</keyword>
<gene>
    <name evidence="7" type="primary">GRH1</name>
    <name evidence="7" type="ORF">ATY40_BA7504437</name>
</gene>
<evidence type="ECO:0000256" key="4">
    <source>
        <dbReference type="ARBA" id="ARBA00023136"/>
    </source>
</evidence>
<evidence type="ECO:0000259" key="6">
    <source>
        <dbReference type="PROSITE" id="PS51865"/>
    </source>
</evidence>
<feature type="domain" description="PDZ GRASP-type" evidence="6">
    <location>
        <begin position="27"/>
        <end position="147"/>
    </location>
</feature>
<dbReference type="EMBL" id="CP014587">
    <property type="protein sequence ID" value="ANZ77741.1"/>
    <property type="molecule type" value="Genomic_DNA"/>
</dbReference>
<evidence type="ECO:0000256" key="3">
    <source>
        <dbReference type="ARBA" id="ARBA00023034"/>
    </source>
</evidence>
<sequence length="415" mass="45697">MFSLAKRLFASSLAADHYFSSAGNTSEGLRILNVDDESIGYQMGLESWFDYILSLNGFEVTQLAGKDFSKFVDMVAANIDNGRDLVFTVWSAKGGTIRQISVPSTRFSSAESDETDSLEEIKLDDSSNVERFSKYKKMGISVQLSSLETATYVWHVLHTLPNSPGHSANLLPGSDYIIGAQDGLLAMGGEDLLGQVLYSVYCKNPGNATLVLYVYNQIHNVVRPVTIYPNRNWGGIGLLGCDVGYGFLHRIPEVGPEAKDQIVATTEPIKQSFIVNSNNSAEKELSQPVKKELNSSHDKAVSSQSSATITDSQHRQFSGDLTDTSKKQINKDESSKHEDIPMPPSITNVSTKTQLNCPIANASNPLIATPYHARKKRHRHKVELTEYIDEQKESPKEAYNTNVHIPASPPILNRG</sequence>
<proteinExistence type="predicted"/>
<comment type="subcellular location">
    <subcellularLocation>
        <location evidence="1">Golgi apparatus membrane</location>
    </subcellularLocation>
</comment>
<dbReference type="GO" id="GO:0000139">
    <property type="term" value="C:Golgi membrane"/>
    <property type="evidence" value="ECO:0007669"/>
    <property type="project" value="UniProtKB-SubCell"/>
</dbReference>
<keyword evidence="2" id="KW-0677">Repeat</keyword>
<dbReference type="InterPro" id="IPR036034">
    <property type="entry name" value="PDZ_sf"/>
</dbReference>
<dbReference type="PROSITE" id="PS51865">
    <property type="entry name" value="PDZ_GRASP"/>
    <property type="match status" value="2"/>
</dbReference>
<organism evidence="7 8">
    <name type="scientific">Komagataella pastoris</name>
    <name type="common">Yeast</name>
    <name type="synonym">Pichia pastoris</name>
    <dbReference type="NCBI Taxonomy" id="4922"/>
    <lineage>
        <taxon>Eukaryota</taxon>
        <taxon>Fungi</taxon>
        <taxon>Dikarya</taxon>
        <taxon>Ascomycota</taxon>
        <taxon>Saccharomycotina</taxon>
        <taxon>Pichiomycetes</taxon>
        <taxon>Pichiales</taxon>
        <taxon>Pichiaceae</taxon>
        <taxon>Komagataella</taxon>
    </lineage>
</organism>
<feature type="compositionally biased region" description="Polar residues" evidence="5">
    <location>
        <begin position="301"/>
        <end position="322"/>
    </location>
</feature>
<dbReference type="PANTHER" id="PTHR12893:SF0">
    <property type="entry name" value="GRASP65"/>
    <property type="match status" value="1"/>
</dbReference>
<keyword evidence="4" id="KW-0472">Membrane</keyword>
<dbReference type="GO" id="GO:0007030">
    <property type="term" value="P:Golgi organization"/>
    <property type="evidence" value="ECO:0007669"/>
    <property type="project" value="TreeGrafter"/>
</dbReference>
<dbReference type="InterPro" id="IPR024958">
    <property type="entry name" value="GRASP_PDZ"/>
</dbReference>
<evidence type="ECO:0000256" key="1">
    <source>
        <dbReference type="ARBA" id="ARBA00004394"/>
    </source>
</evidence>
<dbReference type="Proteomes" id="UP000094565">
    <property type="component" value="Chromosome 4"/>
</dbReference>
<feature type="region of interest" description="Disordered" evidence="5">
    <location>
        <begin position="393"/>
        <end position="415"/>
    </location>
</feature>
<accession>A0A1B2JIK7</accession>
<feature type="compositionally biased region" description="Basic and acidic residues" evidence="5">
    <location>
        <begin position="323"/>
        <end position="340"/>
    </location>
</feature>
<keyword evidence="8" id="KW-1185">Reference proteome</keyword>
<dbReference type="Pfam" id="PF04495">
    <property type="entry name" value="GRASP55_65"/>
    <property type="match status" value="1"/>
</dbReference>